<proteinExistence type="predicted"/>
<evidence type="ECO:0008006" key="3">
    <source>
        <dbReference type="Google" id="ProtNLM"/>
    </source>
</evidence>
<organism evidence="1 2">
    <name type="scientific">Thelohanellus kitauei</name>
    <name type="common">Myxosporean</name>
    <dbReference type="NCBI Taxonomy" id="669202"/>
    <lineage>
        <taxon>Eukaryota</taxon>
        <taxon>Metazoa</taxon>
        <taxon>Cnidaria</taxon>
        <taxon>Myxozoa</taxon>
        <taxon>Myxosporea</taxon>
        <taxon>Bivalvulida</taxon>
        <taxon>Platysporina</taxon>
        <taxon>Myxobolidae</taxon>
        <taxon>Thelohanellus</taxon>
    </lineage>
</organism>
<name>A0A0C2IKQ6_THEKT</name>
<reference evidence="1 2" key="1">
    <citation type="journal article" date="2014" name="Genome Biol. Evol.">
        <title>The genome of the myxosporean Thelohanellus kitauei shows adaptations to nutrient acquisition within its fish host.</title>
        <authorList>
            <person name="Yang Y."/>
            <person name="Xiong J."/>
            <person name="Zhou Z."/>
            <person name="Huo F."/>
            <person name="Miao W."/>
            <person name="Ran C."/>
            <person name="Liu Y."/>
            <person name="Zhang J."/>
            <person name="Feng J."/>
            <person name="Wang M."/>
            <person name="Wang M."/>
            <person name="Wang L."/>
            <person name="Yao B."/>
        </authorList>
    </citation>
    <scope>NUCLEOTIDE SEQUENCE [LARGE SCALE GENOMIC DNA]</scope>
    <source>
        <strain evidence="1">Wuqing</strain>
    </source>
</reference>
<sequence>MRTHFRSKKFVVRQRHRFYTELSRKSNETVNEHAVRLREHALTCDFLSSSDGLAKALKTGFICALNSEAFLKLVYHKSFDDLTFGQVVEIFAEIEDTSQT</sequence>
<accession>A0A0C2IKQ6</accession>
<dbReference type="OrthoDB" id="2286242at2759"/>
<dbReference type="Proteomes" id="UP000031668">
    <property type="component" value="Unassembled WGS sequence"/>
</dbReference>
<evidence type="ECO:0000313" key="2">
    <source>
        <dbReference type="Proteomes" id="UP000031668"/>
    </source>
</evidence>
<comment type="caution">
    <text evidence="1">The sequence shown here is derived from an EMBL/GenBank/DDBJ whole genome shotgun (WGS) entry which is preliminary data.</text>
</comment>
<evidence type="ECO:0000313" key="1">
    <source>
        <dbReference type="EMBL" id="KII66004.1"/>
    </source>
</evidence>
<gene>
    <name evidence="1" type="ORF">RF11_14101</name>
</gene>
<keyword evidence="2" id="KW-1185">Reference proteome</keyword>
<dbReference type="AlphaFoldDB" id="A0A0C2IKQ6"/>
<protein>
    <recommendedName>
        <fullName evidence="3">Retrotransposon gag domain-containing protein</fullName>
    </recommendedName>
</protein>
<dbReference type="EMBL" id="JWZT01003643">
    <property type="protein sequence ID" value="KII66004.1"/>
    <property type="molecule type" value="Genomic_DNA"/>
</dbReference>